<keyword evidence="1" id="KW-0472">Membrane</keyword>
<organism evidence="2 3">
    <name type="scientific">Demequina litorisediminis</name>
    <dbReference type="NCBI Taxonomy" id="1849022"/>
    <lineage>
        <taxon>Bacteria</taxon>
        <taxon>Bacillati</taxon>
        <taxon>Actinomycetota</taxon>
        <taxon>Actinomycetes</taxon>
        <taxon>Micrococcales</taxon>
        <taxon>Demequinaceae</taxon>
        <taxon>Demequina</taxon>
    </lineage>
</organism>
<proteinExistence type="predicted"/>
<accession>A0ABQ6IC93</accession>
<keyword evidence="3" id="KW-1185">Reference proteome</keyword>
<gene>
    <name evidence="2" type="ORF">GCM10025876_10060</name>
</gene>
<protein>
    <submittedName>
        <fullName evidence="2">Uncharacterized protein</fullName>
    </submittedName>
</protein>
<evidence type="ECO:0000313" key="3">
    <source>
        <dbReference type="Proteomes" id="UP001157125"/>
    </source>
</evidence>
<keyword evidence="1" id="KW-0812">Transmembrane</keyword>
<evidence type="ECO:0000256" key="1">
    <source>
        <dbReference type="SAM" id="Phobius"/>
    </source>
</evidence>
<dbReference type="Proteomes" id="UP001157125">
    <property type="component" value="Unassembled WGS sequence"/>
</dbReference>
<keyword evidence="1" id="KW-1133">Transmembrane helix</keyword>
<evidence type="ECO:0000313" key="2">
    <source>
        <dbReference type="EMBL" id="GMA34802.1"/>
    </source>
</evidence>
<name>A0ABQ6IC93_9MICO</name>
<feature type="transmembrane region" description="Helical" evidence="1">
    <location>
        <begin position="42"/>
        <end position="75"/>
    </location>
</feature>
<dbReference type="EMBL" id="BSUN01000001">
    <property type="protein sequence ID" value="GMA34802.1"/>
    <property type="molecule type" value="Genomic_DNA"/>
</dbReference>
<comment type="caution">
    <text evidence="2">The sequence shown here is derived from an EMBL/GenBank/DDBJ whole genome shotgun (WGS) entry which is preliminary data.</text>
</comment>
<sequence>MGLVALAVLVMAAAGQWEPSAGWRAACARAVAQLRGDLGSAAYLACTAVFVGVVTWMLPPLVVPALGCAALAVVAIPARPRKGEPERLL</sequence>
<reference evidence="3" key="1">
    <citation type="journal article" date="2019" name="Int. J. Syst. Evol. Microbiol.">
        <title>The Global Catalogue of Microorganisms (GCM) 10K type strain sequencing project: providing services to taxonomists for standard genome sequencing and annotation.</title>
        <authorList>
            <consortium name="The Broad Institute Genomics Platform"/>
            <consortium name="The Broad Institute Genome Sequencing Center for Infectious Disease"/>
            <person name="Wu L."/>
            <person name="Ma J."/>
        </authorList>
    </citation>
    <scope>NUCLEOTIDE SEQUENCE [LARGE SCALE GENOMIC DNA]</scope>
    <source>
        <strain evidence="3">NBRC 112299</strain>
    </source>
</reference>